<comment type="catalytic activity">
    <reaction evidence="12 13">
        <text>L-threonine + hydrogencarbonate + ATP = L-threonylcarbamoyladenylate + diphosphate + H2O</text>
        <dbReference type="Rhea" id="RHEA:36407"/>
        <dbReference type="ChEBI" id="CHEBI:15377"/>
        <dbReference type="ChEBI" id="CHEBI:17544"/>
        <dbReference type="ChEBI" id="CHEBI:30616"/>
        <dbReference type="ChEBI" id="CHEBI:33019"/>
        <dbReference type="ChEBI" id="CHEBI:57926"/>
        <dbReference type="ChEBI" id="CHEBI:73682"/>
        <dbReference type="EC" id="2.7.7.87"/>
    </reaction>
</comment>
<feature type="binding site" evidence="14">
    <location>
        <position position="70"/>
    </location>
    <ligand>
        <name>L-threonine</name>
        <dbReference type="ChEBI" id="CHEBI:57926"/>
    </ligand>
</feature>
<feature type="binding site" evidence="14">
    <location>
        <position position="61"/>
    </location>
    <ligand>
        <name>ATP</name>
        <dbReference type="ChEBI" id="CHEBI:30616"/>
    </ligand>
</feature>
<dbReference type="GO" id="GO:0000049">
    <property type="term" value="F:tRNA binding"/>
    <property type="evidence" value="ECO:0007669"/>
    <property type="project" value="TreeGrafter"/>
</dbReference>
<dbReference type="InterPro" id="IPR010923">
    <property type="entry name" value="T(6)A37_SUA5"/>
</dbReference>
<dbReference type="NCBIfam" id="TIGR00057">
    <property type="entry name" value="L-threonylcarbamoyladenylate synthase"/>
    <property type="match status" value="1"/>
</dbReference>
<organism evidence="17 18">
    <name type="scientific">Tindallia magadiensis</name>
    <dbReference type="NCBI Taxonomy" id="69895"/>
    <lineage>
        <taxon>Bacteria</taxon>
        <taxon>Bacillati</taxon>
        <taxon>Bacillota</taxon>
        <taxon>Clostridia</taxon>
        <taxon>Peptostreptococcales</taxon>
        <taxon>Tindalliaceae</taxon>
        <taxon>Tindallia</taxon>
    </lineage>
</organism>
<feature type="domain" description="YrdC-like" evidence="16">
    <location>
        <begin position="16"/>
        <end position="202"/>
    </location>
</feature>
<keyword evidence="5 13" id="KW-0963">Cytoplasm</keyword>
<feature type="binding site" evidence="14">
    <location>
        <position position="120"/>
    </location>
    <ligand>
        <name>ATP</name>
        <dbReference type="ChEBI" id="CHEBI:30616"/>
    </ligand>
</feature>
<evidence type="ECO:0000313" key="17">
    <source>
        <dbReference type="EMBL" id="SFH68927.1"/>
    </source>
</evidence>
<dbReference type="InterPro" id="IPR017945">
    <property type="entry name" value="DHBP_synth_RibB-like_a/b_dom"/>
</dbReference>
<evidence type="ECO:0000256" key="11">
    <source>
        <dbReference type="ARBA" id="ARBA00029774"/>
    </source>
</evidence>
<dbReference type="Pfam" id="PF01300">
    <property type="entry name" value="Sua5_yciO_yrdC"/>
    <property type="match status" value="1"/>
</dbReference>
<dbReference type="SUPFAM" id="SSF55821">
    <property type="entry name" value="YrdC/RibB"/>
    <property type="match status" value="1"/>
</dbReference>
<comment type="subcellular location">
    <subcellularLocation>
        <location evidence="1 13">Cytoplasm</location>
    </subcellularLocation>
</comment>
<feature type="binding site" evidence="14">
    <location>
        <position position="243"/>
    </location>
    <ligand>
        <name>ATP</name>
        <dbReference type="ChEBI" id="CHEBI:30616"/>
    </ligand>
</feature>
<dbReference type="EC" id="2.7.7.87" evidence="3 13"/>
<keyword evidence="10 13" id="KW-0067">ATP-binding</keyword>
<dbReference type="PIRSF" id="PIRSF004930">
    <property type="entry name" value="Tln_factor_SUA5"/>
    <property type="match status" value="1"/>
</dbReference>
<dbReference type="PANTHER" id="PTHR17490">
    <property type="entry name" value="SUA5"/>
    <property type="match status" value="1"/>
</dbReference>
<proteinExistence type="inferred from homology"/>
<dbReference type="FunFam" id="3.90.870.10:FF:000008">
    <property type="entry name" value="Threonylcarbamoyl-AMP synthase"/>
    <property type="match status" value="1"/>
</dbReference>
<evidence type="ECO:0000256" key="10">
    <source>
        <dbReference type="ARBA" id="ARBA00022840"/>
    </source>
</evidence>
<dbReference type="RefSeq" id="WP_093370403.1">
    <property type="nucleotide sequence ID" value="NZ_FOQA01000002.1"/>
</dbReference>
<name>A0A1I3C306_9FIRM</name>
<sequence>MKNTRIETIKAENCLDEVLEPFAEMLSQGKTVAFPTETVYGLGANALDEKAVQSIFEAKGRPSDNPLIVHIAQWKDILKLAEEITPLAKKLADTFWPGPLTLILKKKSVVPESVTAGLDTVALRMPSHPIAHRLIAMAGIPVAAPSANLSGKPSPTRGSHVIKDLKGRVDGIIDGGMAMVGLESTVVDATGEYPVILRPGGITKEQIMEAVKGSERDFRTDQPPEESKKEVAPRSPGMKYVHYAPNASVVIVQVTDTPMAESIRHQAEAYRFKGHKVGILCTEETLKDGWPLLWKEGKVETDRITPEGWHIILNGSLREPSTIAGRLFDALRSFDETEVTLILAEAVSEKSLGQAIMNRLKKASNGEKRIPRLEKK</sequence>
<feature type="binding site" evidence="14">
    <location>
        <position position="146"/>
    </location>
    <ligand>
        <name>ATP</name>
        <dbReference type="ChEBI" id="CHEBI:30616"/>
    </ligand>
</feature>
<dbReference type="InterPro" id="IPR006070">
    <property type="entry name" value="Sua5-like_dom"/>
</dbReference>
<dbReference type="EMBL" id="FOQA01000002">
    <property type="protein sequence ID" value="SFH68927.1"/>
    <property type="molecule type" value="Genomic_DNA"/>
</dbReference>
<dbReference type="GO" id="GO:0005737">
    <property type="term" value="C:cytoplasm"/>
    <property type="evidence" value="ECO:0007669"/>
    <property type="project" value="UniProtKB-SubCell"/>
</dbReference>
<feature type="region of interest" description="Disordered" evidence="15">
    <location>
        <begin position="214"/>
        <end position="234"/>
    </location>
</feature>
<dbReference type="Gene3D" id="3.40.50.11030">
    <property type="entry name" value="Threonylcarbamoyl-AMP synthase, C-terminal domain"/>
    <property type="match status" value="1"/>
</dbReference>
<dbReference type="GO" id="GO:0003725">
    <property type="term" value="F:double-stranded RNA binding"/>
    <property type="evidence" value="ECO:0007669"/>
    <property type="project" value="UniProtKB-UniRule"/>
</dbReference>
<dbReference type="Proteomes" id="UP000199287">
    <property type="component" value="Unassembled WGS sequence"/>
</dbReference>
<evidence type="ECO:0000256" key="3">
    <source>
        <dbReference type="ARBA" id="ARBA00012584"/>
    </source>
</evidence>
<keyword evidence="7 13" id="KW-0819">tRNA processing</keyword>
<dbReference type="GO" id="GO:0005524">
    <property type="term" value="F:ATP binding"/>
    <property type="evidence" value="ECO:0007669"/>
    <property type="project" value="UniProtKB-UniRule"/>
</dbReference>
<gene>
    <name evidence="17" type="ORF">SAMN05192551_102180</name>
</gene>
<evidence type="ECO:0000256" key="7">
    <source>
        <dbReference type="ARBA" id="ARBA00022694"/>
    </source>
</evidence>
<dbReference type="GO" id="GO:0006450">
    <property type="term" value="P:regulation of translational fidelity"/>
    <property type="evidence" value="ECO:0007669"/>
    <property type="project" value="TreeGrafter"/>
</dbReference>
<evidence type="ECO:0000256" key="13">
    <source>
        <dbReference type="PIRNR" id="PIRNR004930"/>
    </source>
</evidence>
<feature type="binding site" evidence="14">
    <location>
        <position position="154"/>
    </location>
    <ligand>
        <name>ATP</name>
        <dbReference type="ChEBI" id="CHEBI:30616"/>
    </ligand>
</feature>
<protein>
    <recommendedName>
        <fullName evidence="4 13">Threonylcarbamoyl-AMP synthase</fullName>
        <shortName evidence="13">TC-AMP synthase</shortName>
        <ecNumber evidence="3 13">2.7.7.87</ecNumber>
    </recommendedName>
    <alternativeName>
        <fullName evidence="11 13">L-threonylcarbamoyladenylate synthase</fullName>
    </alternativeName>
</protein>
<evidence type="ECO:0000256" key="2">
    <source>
        <dbReference type="ARBA" id="ARBA00007663"/>
    </source>
</evidence>
<evidence type="ECO:0000256" key="14">
    <source>
        <dbReference type="PIRSR" id="PIRSR004930-1"/>
    </source>
</evidence>
<evidence type="ECO:0000313" key="18">
    <source>
        <dbReference type="Proteomes" id="UP000199287"/>
    </source>
</evidence>
<keyword evidence="8 13" id="KW-0548">Nucleotidyltransferase</keyword>
<dbReference type="PANTHER" id="PTHR17490:SF16">
    <property type="entry name" value="THREONYLCARBAMOYL-AMP SYNTHASE"/>
    <property type="match status" value="1"/>
</dbReference>
<dbReference type="STRING" id="69895.SAMN05192551_102180"/>
<keyword evidence="18" id="KW-1185">Reference proteome</keyword>
<dbReference type="Pfam" id="PF03481">
    <property type="entry name" value="Sua5_C"/>
    <property type="match status" value="1"/>
</dbReference>
<dbReference type="PROSITE" id="PS51163">
    <property type="entry name" value="YRDC"/>
    <property type="match status" value="1"/>
</dbReference>
<evidence type="ECO:0000256" key="8">
    <source>
        <dbReference type="ARBA" id="ARBA00022695"/>
    </source>
</evidence>
<dbReference type="AlphaFoldDB" id="A0A1I3C306"/>
<dbReference type="Gene3D" id="3.90.870.10">
    <property type="entry name" value="DHBP synthase"/>
    <property type="match status" value="1"/>
</dbReference>
<feature type="binding site" evidence="14">
    <location>
        <position position="198"/>
    </location>
    <ligand>
        <name>ATP</name>
        <dbReference type="ChEBI" id="CHEBI:30616"/>
    </ligand>
</feature>
<comment type="function">
    <text evidence="13">Required for the formation of a threonylcarbamoyl group on adenosine at position 37 (t(6)A37) in tRNAs that read codons beginning with adenine.</text>
</comment>
<dbReference type="GO" id="GO:0008033">
    <property type="term" value="P:tRNA processing"/>
    <property type="evidence" value="ECO:0007669"/>
    <property type="project" value="UniProtKB-KW"/>
</dbReference>
<feature type="binding site" evidence="14">
    <location>
        <position position="144"/>
    </location>
    <ligand>
        <name>ATP</name>
        <dbReference type="ChEBI" id="CHEBI:30616"/>
    </ligand>
</feature>
<evidence type="ECO:0000256" key="4">
    <source>
        <dbReference type="ARBA" id="ARBA00015492"/>
    </source>
</evidence>
<evidence type="ECO:0000256" key="6">
    <source>
        <dbReference type="ARBA" id="ARBA00022679"/>
    </source>
</evidence>
<dbReference type="GO" id="GO:0061710">
    <property type="term" value="F:L-threonylcarbamoyladenylate synthase"/>
    <property type="evidence" value="ECO:0007669"/>
    <property type="project" value="UniProtKB-EC"/>
</dbReference>
<evidence type="ECO:0000256" key="1">
    <source>
        <dbReference type="ARBA" id="ARBA00004496"/>
    </source>
</evidence>
<accession>A0A1I3C306</accession>
<feature type="binding site" evidence="14">
    <location>
        <position position="184"/>
    </location>
    <ligand>
        <name>L-threonine</name>
        <dbReference type="ChEBI" id="CHEBI:57926"/>
    </ligand>
</feature>
<evidence type="ECO:0000259" key="16">
    <source>
        <dbReference type="PROSITE" id="PS51163"/>
    </source>
</evidence>
<dbReference type="InterPro" id="IPR038385">
    <property type="entry name" value="Sua5/YwlC_C"/>
</dbReference>
<reference evidence="18" key="1">
    <citation type="submission" date="2016-10" db="EMBL/GenBank/DDBJ databases">
        <authorList>
            <person name="Varghese N."/>
            <person name="Submissions S."/>
        </authorList>
    </citation>
    <scope>NUCLEOTIDE SEQUENCE [LARGE SCALE GENOMIC DNA]</scope>
    <source>
        <strain evidence="18">Z-7934</strain>
    </source>
</reference>
<feature type="binding site" evidence="14">
    <location>
        <position position="124"/>
    </location>
    <ligand>
        <name>L-threonine</name>
        <dbReference type="ChEBI" id="CHEBI:57926"/>
    </ligand>
</feature>
<comment type="similarity">
    <text evidence="2 13">Belongs to the SUA5 family.</text>
</comment>
<evidence type="ECO:0000256" key="15">
    <source>
        <dbReference type="SAM" id="MobiDB-lite"/>
    </source>
</evidence>
<feature type="binding site" evidence="14">
    <location>
        <position position="38"/>
    </location>
    <ligand>
        <name>L-threonine</name>
        <dbReference type="ChEBI" id="CHEBI:57926"/>
    </ligand>
</feature>
<feature type="binding site" evidence="14">
    <location>
        <position position="65"/>
    </location>
    <ligand>
        <name>ATP</name>
        <dbReference type="ChEBI" id="CHEBI:30616"/>
    </ligand>
</feature>
<keyword evidence="9 13" id="KW-0547">Nucleotide-binding</keyword>
<dbReference type="OrthoDB" id="9814580at2"/>
<keyword evidence="6 13" id="KW-0808">Transferase</keyword>
<evidence type="ECO:0000256" key="12">
    <source>
        <dbReference type="ARBA" id="ARBA00048366"/>
    </source>
</evidence>
<dbReference type="InterPro" id="IPR050156">
    <property type="entry name" value="TC-AMP_synthase_SUA5"/>
</dbReference>
<dbReference type="InterPro" id="IPR005145">
    <property type="entry name" value="Sua5_C"/>
</dbReference>
<evidence type="ECO:0000256" key="5">
    <source>
        <dbReference type="ARBA" id="ARBA00022490"/>
    </source>
</evidence>
<evidence type="ECO:0000256" key="9">
    <source>
        <dbReference type="ARBA" id="ARBA00022741"/>
    </source>
</evidence>
<feature type="compositionally biased region" description="Basic and acidic residues" evidence="15">
    <location>
        <begin position="214"/>
        <end position="232"/>
    </location>
</feature>